<protein>
    <submittedName>
        <fullName evidence="8">Acetolactate synthase I/II/III large subunit</fullName>
    </submittedName>
</protein>
<organism evidence="8 9">
    <name type="scientific">Phytohabitans suffuscus</name>
    <dbReference type="NCBI Taxonomy" id="624315"/>
    <lineage>
        <taxon>Bacteria</taxon>
        <taxon>Bacillati</taxon>
        <taxon>Actinomycetota</taxon>
        <taxon>Actinomycetes</taxon>
        <taxon>Micromonosporales</taxon>
        <taxon>Micromonosporaceae</taxon>
    </lineage>
</organism>
<dbReference type="AlphaFoldDB" id="A0A6F8YAG4"/>
<dbReference type="SUPFAM" id="SSF52518">
    <property type="entry name" value="Thiamin diphosphate-binding fold (THDP-binding)"/>
    <property type="match status" value="2"/>
</dbReference>
<feature type="region of interest" description="Disordered" evidence="4">
    <location>
        <begin position="163"/>
        <end position="187"/>
    </location>
</feature>
<reference evidence="8 9" key="1">
    <citation type="submission" date="2020-03" db="EMBL/GenBank/DDBJ databases">
        <title>Whole genome shotgun sequence of Phytohabitans suffuscus NBRC 105367.</title>
        <authorList>
            <person name="Komaki H."/>
            <person name="Tamura T."/>
        </authorList>
    </citation>
    <scope>NUCLEOTIDE SEQUENCE [LARGE SCALE GENOMIC DNA]</scope>
    <source>
        <strain evidence="8 9">NBRC 105367</strain>
    </source>
</reference>
<keyword evidence="9" id="KW-1185">Reference proteome</keyword>
<dbReference type="GO" id="GO:0009097">
    <property type="term" value="P:isoleucine biosynthetic process"/>
    <property type="evidence" value="ECO:0007669"/>
    <property type="project" value="TreeGrafter"/>
</dbReference>
<dbReference type="InterPro" id="IPR029061">
    <property type="entry name" value="THDP-binding"/>
</dbReference>
<dbReference type="CDD" id="cd00568">
    <property type="entry name" value="TPP_enzymes"/>
    <property type="match status" value="1"/>
</dbReference>
<dbReference type="Pfam" id="PF02776">
    <property type="entry name" value="TPP_enzyme_N"/>
    <property type="match status" value="1"/>
</dbReference>
<dbReference type="PANTHER" id="PTHR18968">
    <property type="entry name" value="THIAMINE PYROPHOSPHATE ENZYMES"/>
    <property type="match status" value="1"/>
</dbReference>
<gene>
    <name evidence="8" type="primary">ilvB_1</name>
    <name evidence="8" type="ORF">Psuf_003700</name>
</gene>
<dbReference type="Pfam" id="PF00205">
    <property type="entry name" value="TPP_enzyme_M"/>
    <property type="match status" value="1"/>
</dbReference>
<feature type="domain" description="Thiamine pyrophosphate enzyme central" evidence="5">
    <location>
        <begin position="188"/>
        <end position="315"/>
    </location>
</feature>
<accession>A0A6F8YAG4</accession>
<evidence type="ECO:0000313" key="9">
    <source>
        <dbReference type="Proteomes" id="UP000503011"/>
    </source>
</evidence>
<dbReference type="Pfam" id="PF02775">
    <property type="entry name" value="TPP_enzyme_C"/>
    <property type="match status" value="1"/>
</dbReference>
<dbReference type="GO" id="GO:0030976">
    <property type="term" value="F:thiamine pyrophosphate binding"/>
    <property type="evidence" value="ECO:0007669"/>
    <property type="project" value="InterPro"/>
</dbReference>
<keyword evidence="2 3" id="KW-0786">Thiamine pyrophosphate</keyword>
<dbReference type="EMBL" id="AP022871">
    <property type="protein sequence ID" value="BCB83057.1"/>
    <property type="molecule type" value="Genomic_DNA"/>
</dbReference>
<evidence type="ECO:0000259" key="6">
    <source>
        <dbReference type="Pfam" id="PF02775"/>
    </source>
</evidence>
<dbReference type="Proteomes" id="UP000503011">
    <property type="component" value="Chromosome"/>
</dbReference>
<dbReference type="PANTHER" id="PTHR18968:SF13">
    <property type="entry name" value="ACETOLACTATE SYNTHASE CATALYTIC SUBUNIT, MITOCHONDRIAL"/>
    <property type="match status" value="1"/>
</dbReference>
<feature type="domain" description="Thiamine pyrophosphate enzyme TPP-binding" evidence="6">
    <location>
        <begin position="372"/>
        <end position="514"/>
    </location>
</feature>
<dbReference type="SUPFAM" id="SSF52467">
    <property type="entry name" value="DHS-like NAD/FAD-binding domain"/>
    <property type="match status" value="1"/>
</dbReference>
<dbReference type="GO" id="GO:0003984">
    <property type="term" value="F:acetolactate synthase activity"/>
    <property type="evidence" value="ECO:0007669"/>
    <property type="project" value="TreeGrafter"/>
</dbReference>
<evidence type="ECO:0000256" key="3">
    <source>
        <dbReference type="RuleBase" id="RU362132"/>
    </source>
</evidence>
<evidence type="ECO:0000256" key="1">
    <source>
        <dbReference type="ARBA" id="ARBA00007812"/>
    </source>
</evidence>
<dbReference type="GO" id="GO:0009099">
    <property type="term" value="P:L-valine biosynthetic process"/>
    <property type="evidence" value="ECO:0007669"/>
    <property type="project" value="TreeGrafter"/>
</dbReference>
<evidence type="ECO:0000256" key="2">
    <source>
        <dbReference type="ARBA" id="ARBA00023052"/>
    </source>
</evidence>
<comment type="similarity">
    <text evidence="1 3">Belongs to the TPP enzyme family.</text>
</comment>
<dbReference type="InterPro" id="IPR012000">
    <property type="entry name" value="Thiamin_PyroP_enz_cen_dom"/>
</dbReference>
<feature type="compositionally biased region" description="Pro residues" evidence="4">
    <location>
        <begin position="172"/>
        <end position="181"/>
    </location>
</feature>
<dbReference type="Gene3D" id="3.40.50.1220">
    <property type="entry name" value="TPP-binding domain"/>
    <property type="match status" value="1"/>
</dbReference>
<dbReference type="Gene3D" id="3.40.50.970">
    <property type="match status" value="2"/>
</dbReference>
<name>A0A6F8YAG4_9ACTN</name>
<reference evidence="8 9" key="2">
    <citation type="submission" date="2020-03" db="EMBL/GenBank/DDBJ databases">
        <authorList>
            <person name="Ichikawa N."/>
            <person name="Kimura A."/>
            <person name="Kitahashi Y."/>
            <person name="Uohara A."/>
        </authorList>
    </citation>
    <scope>NUCLEOTIDE SEQUENCE [LARGE SCALE GENOMIC DNA]</scope>
    <source>
        <strain evidence="8 9">NBRC 105367</strain>
    </source>
</reference>
<evidence type="ECO:0000256" key="4">
    <source>
        <dbReference type="SAM" id="MobiDB-lite"/>
    </source>
</evidence>
<dbReference type="InterPro" id="IPR029035">
    <property type="entry name" value="DHS-like_NAD/FAD-binding_dom"/>
</dbReference>
<dbReference type="GO" id="GO:0000287">
    <property type="term" value="F:magnesium ion binding"/>
    <property type="evidence" value="ECO:0007669"/>
    <property type="project" value="InterPro"/>
</dbReference>
<evidence type="ECO:0000259" key="5">
    <source>
        <dbReference type="Pfam" id="PF00205"/>
    </source>
</evidence>
<dbReference type="GO" id="GO:0050660">
    <property type="term" value="F:flavin adenine dinucleotide binding"/>
    <property type="evidence" value="ECO:0007669"/>
    <property type="project" value="TreeGrafter"/>
</dbReference>
<dbReference type="GO" id="GO:0005948">
    <property type="term" value="C:acetolactate synthase complex"/>
    <property type="evidence" value="ECO:0007669"/>
    <property type="project" value="TreeGrafter"/>
</dbReference>
<evidence type="ECO:0000259" key="7">
    <source>
        <dbReference type="Pfam" id="PF02776"/>
    </source>
</evidence>
<feature type="domain" description="Thiamine pyrophosphate enzyme N-terminal TPP-binding" evidence="7">
    <location>
        <begin position="4"/>
        <end position="101"/>
    </location>
</feature>
<proteinExistence type="inferred from homology"/>
<dbReference type="RefSeq" id="WP_173153105.1">
    <property type="nucleotide sequence ID" value="NZ_AP022871.1"/>
</dbReference>
<dbReference type="CDD" id="cd07035">
    <property type="entry name" value="TPP_PYR_POX_like"/>
    <property type="match status" value="1"/>
</dbReference>
<evidence type="ECO:0000313" key="8">
    <source>
        <dbReference type="EMBL" id="BCB83057.1"/>
    </source>
</evidence>
<dbReference type="InterPro" id="IPR011766">
    <property type="entry name" value="TPP_enzyme_TPP-bd"/>
</dbReference>
<sequence length="531" mass="54173">MGHGYDAVADALVESGVRTLFGLLGNTNLALAATLVARGVRFVGARQETAAVSMAAGHAWAAGRPTACTVTHGPGLSNALTGLRSAVRDRLPVVLVVGDIRDAPAWNAQRADHPAMLGWTGARVVDCRESSALSAAVREAFAVAAARRLPVVVNIGAGLLSGPAAPQDPWHEPAPPDPPPEPDGDAVARAGALLRGAERPLVLAGRGALWSGAGPELRQLAERTGALLATSLPAKGLFAPDPFDLGVCGGYSTPLTRELVGESDVVLAAGVGLGGYTTDGGTLLRGARIVHCDLSPRGDAEVAVRGDARAVVRRLLDSVSGGGTRRRTPAVASRIAAAARSPDGGDGGGLDPREVLRAVDRVLAPRRQVVLDVGHFTTFPSQLVSAGAGRFLAALGFGSVGLSTATGIGAALGRDAPTLVVVGDGGALMSLGELETLGRVGAPVTVLVLNDSAYGAEIHHLRRHGLPEDLALFPRTDFAAVARALGVAAVTWRQGDDLGRLAEELPTNGPVLVDALVTRSVVADKFISHNG</sequence>
<dbReference type="InterPro" id="IPR045229">
    <property type="entry name" value="TPP_enz"/>
</dbReference>
<dbReference type="KEGG" id="psuu:Psuf_003700"/>
<dbReference type="InterPro" id="IPR012001">
    <property type="entry name" value="Thiamin_PyroP_enz_TPP-bd_dom"/>
</dbReference>